<keyword evidence="2" id="KW-1185">Reference proteome</keyword>
<dbReference type="Proteomes" id="UP001060215">
    <property type="component" value="Chromosome 7"/>
</dbReference>
<sequence>MEFQFPSFSILCTLFLFVFIVLKTGKRSKTNNLASNLPPGPRKLPLIGNLHQLAGSLPHHALRDLANKHGPLMSLQLGEVPTVIISSPEIAKEVMKTHDLIFATRPQILAAKIMTYGFTNIAFAPYGEYWRQIRKICTLELLSAKRVQSFRSIREEESSNFIRWIASKAGSPINLTQKIYSSAYIVTSRAAFGNKTKDQESYILIMEETVKAAAGFNIADFYPSAEWLHLISGIKSKIEKLQKEADRIVGNIINEHIAGKATETGKDRADEDLVDALLKYHDHRTNEFSLTIDNIKAVIQVSVAPQINH</sequence>
<comment type="caution">
    <text evidence="1">The sequence shown here is derived from an EMBL/GenBank/DDBJ whole genome shotgun (WGS) entry which is preliminary data.</text>
</comment>
<reference evidence="1 2" key="1">
    <citation type="journal article" date="2022" name="Plant J.">
        <title>Chromosome-level genome of Camellia lanceoleosa provides a valuable resource for understanding genome evolution and self-incompatibility.</title>
        <authorList>
            <person name="Gong W."/>
            <person name="Xiao S."/>
            <person name="Wang L."/>
            <person name="Liao Z."/>
            <person name="Chang Y."/>
            <person name="Mo W."/>
            <person name="Hu G."/>
            <person name="Li W."/>
            <person name="Zhao G."/>
            <person name="Zhu H."/>
            <person name="Hu X."/>
            <person name="Ji K."/>
            <person name="Xiang X."/>
            <person name="Song Q."/>
            <person name="Yuan D."/>
            <person name="Jin S."/>
            <person name="Zhang L."/>
        </authorList>
    </citation>
    <scope>NUCLEOTIDE SEQUENCE [LARGE SCALE GENOMIC DNA]</scope>
    <source>
        <strain evidence="1">SQ_2022a</strain>
    </source>
</reference>
<protein>
    <submittedName>
        <fullName evidence="1">Cytochrome P450 71D9</fullName>
    </submittedName>
</protein>
<name>A0ACC0H4K6_9ERIC</name>
<gene>
    <name evidence="1" type="ORF">LOK49_LG07G03491</name>
</gene>
<evidence type="ECO:0000313" key="2">
    <source>
        <dbReference type="Proteomes" id="UP001060215"/>
    </source>
</evidence>
<accession>A0ACC0H4K6</accession>
<proteinExistence type="predicted"/>
<evidence type="ECO:0000313" key="1">
    <source>
        <dbReference type="EMBL" id="KAI8008234.1"/>
    </source>
</evidence>
<dbReference type="EMBL" id="CM045764">
    <property type="protein sequence ID" value="KAI8008234.1"/>
    <property type="molecule type" value="Genomic_DNA"/>
</dbReference>
<organism evidence="1 2">
    <name type="scientific">Camellia lanceoleosa</name>
    <dbReference type="NCBI Taxonomy" id="1840588"/>
    <lineage>
        <taxon>Eukaryota</taxon>
        <taxon>Viridiplantae</taxon>
        <taxon>Streptophyta</taxon>
        <taxon>Embryophyta</taxon>
        <taxon>Tracheophyta</taxon>
        <taxon>Spermatophyta</taxon>
        <taxon>Magnoliopsida</taxon>
        <taxon>eudicotyledons</taxon>
        <taxon>Gunneridae</taxon>
        <taxon>Pentapetalae</taxon>
        <taxon>asterids</taxon>
        <taxon>Ericales</taxon>
        <taxon>Theaceae</taxon>
        <taxon>Camellia</taxon>
    </lineage>
</organism>